<accession>A0A8J7TBW4</accession>
<evidence type="ECO:0000313" key="7">
    <source>
        <dbReference type="Proteomes" id="UP000736164"/>
    </source>
</evidence>
<feature type="domain" description="HTH La-type RNA-binding" evidence="4">
    <location>
        <begin position="1"/>
        <end position="57"/>
    </location>
</feature>
<feature type="compositionally biased region" description="Acidic residues" evidence="3">
    <location>
        <begin position="182"/>
        <end position="191"/>
    </location>
</feature>
<dbReference type="Gene3D" id="1.10.10.10">
    <property type="entry name" value="Winged helix-like DNA-binding domain superfamily/Winged helix DNA-binding domain"/>
    <property type="match status" value="1"/>
</dbReference>
<evidence type="ECO:0000313" key="6">
    <source>
        <dbReference type="EMBL" id="MBN3317096.1"/>
    </source>
</evidence>
<organism evidence="6 7">
    <name type="scientific">Atractosteus spatula</name>
    <name type="common">Alligator gar</name>
    <name type="synonym">Lepisosteus spatula</name>
    <dbReference type="NCBI Taxonomy" id="7917"/>
    <lineage>
        <taxon>Eukaryota</taxon>
        <taxon>Metazoa</taxon>
        <taxon>Chordata</taxon>
        <taxon>Craniata</taxon>
        <taxon>Vertebrata</taxon>
        <taxon>Euteleostomi</taxon>
        <taxon>Actinopterygii</taxon>
        <taxon>Neopterygii</taxon>
        <taxon>Holostei</taxon>
        <taxon>Semionotiformes</taxon>
        <taxon>Lepisosteidae</taxon>
        <taxon>Atractosteus</taxon>
    </lineage>
</organism>
<name>A0A8J7TBW4_ATRSP</name>
<dbReference type="Pfam" id="PF12901">
    <property type="entry name" value="SUZ-C"/>
    <property type="match status" value="1"/>
</dbReference>
<evidence type="ECO:0000259" key="4">
    <source>
        <dbReference type="PROSITE" id="PS50961"/>
    </source>
</evidence>
<comment type="caution">
    <text evidence="6">The sequence shown here is derived from an EMBL/GenBank/DDBJ whole genome shotgun (WGS) entry which is preliminary data.</text>
</comment>
<dbReference type="PROSITE" id="PS51938">
    <property type="entry name" value="SUZ_C"/>
    <property type="match status" value="1"/>
</dbReference>
<feature type="region of interest" description="Disordered" evidence="3">
    <location>
        <begin position="176"/>
        <end position="199"/>
    </location>
</feature>
<proteinExistence type="predicted"/>
<dbReference type="InterPro" id="IPR036388">
    <property type="entry name" value="WH-like_DNA-bd_sf"/>
</dbReference>
<dbReference type="PROSITE" id="PS50961">
    <property type="entry name" value="HTH_LA"/>
    <property type="match status" value="1"/>
</dbReference>
<protein>
    <submittedName>
        <fullName evidence="6">LARP6 protein</fullName>
    </submittedName>
</protein>
<evidence type="ECO:0000256" key="3">
    <source>
        <dbReference type="SAM" id="MobiDB-lite"/>
    </source>
</evidence>
<feature type="region of interest" description="Disordered" evidence="3">
    <location>
        <begin position="254"/>
        <end position="316"/>
    </location>
</feature>
<reference evidence="6" key="1">
    <citation type="journal article" date="2021" name="Cell">
        <title>Tracing the genetic footprints of vertebrate landing in non-teleost ray-finned fishes.</title>
        <authorList>
            <person name="Bi X."/>
            <person name="Wang K."/>
            <person name="Yang L."/>
            <person name="Pan H."/>
            <person name="Jiang H."/>
            <person name="Wei Q."/>
            <person name="Fang M."/>
            <person name="Yu H."/>
            <person name="Zhu C."/>
            <person name="Cai Y."/>
            <person name="He Y."/>
            <person name="Gan X."/>
            <person name="Zeng H."/>
            <person name="Yu D."/>
            <person name="Zhu Y."/>
            <person name="Jiang H."/>
            <person name="Qiu Q."/>
            <person name="Yang H."/>
            <person name="Zhang Y.E."/>
            <person name="Wang W."/>
            <person name="Zhu M."/>
            <person name="He S."/>
            <person name="Zhang G."/>
        </authorList>
    </citation>
    <scope>NUCLEOTIDE SEQUENCE</scope>
    <source>
        <strain evidence="6">Allg_001</strain>
    </source>
</reference>
<dbReference type="InterPro" id="IPR006630">
    <property type="entry name" value="La_HTH"/>
</dbReference>
<keyword evidence="7" id="KW-1185">Reference proteome</keyword>
<feature type="non-terminal residue" evidence="6">
    <location>
        <position position="1"/>
    </location>
</feature>
<keyword evidence="1 2" id="KW-0694">RNA-binding</keyword>
<dbReference type="InterPro" id="IPR024642">
    <property type="entry name" value="SUZ-C"/>
</dbReference>
<evidence type="ECO:0000256" key="2">
    <source>
        <dbReference type="PROSITE-ProRule" id="PRU00332"/>
    </source>
</evidence>
<sequence length="399" mass="43072">MGYVSLKLLTSFKKARHTALWMWDWRTTLYAAGCSEALEVNEEGTKVRRRAPIPESLLYTPTSKLLLAWNLLGEGQAEEASLGGEQQCLMETAMKLFGAHGTISSLRILRPGKELPAELKKYAKKHSELGRRVCAVVEYEYLEGARKAYEALRAEQLSAGGRGVRVALLGSRGTRKTCSTLDQEESEDPEEGGEKPSCKRPARKVKKFLCSLEDPSVYSSSESDFAPASPRPLRRVARPQALYGSPLAVPKMAPSFGPEPFGGGGGGGSFGPSPLGSPLLPRKLFPSSHMPSPLAVPECGGSGSGSGSGSSPTACGAGADRYRWPADCSPDSGILVHSPWVQRRRTAAQVFFPEKPSPLSPRLGRQPQVLLEIVRQPQGPDGTRGFYNCIGRGKVLLRH</sequence>
<evidence type="ECO:0000259" key="5">
    <source>
        <dbReference type="PROSITE" id="PS51938"/>
    </source>
</evidence>
<dbReference type="EMBL" id="JAAWVO010033827">
    <property type="protein sequence ID" value="MBN3317096.1"/>
    <property type="molecule type" value="Genomic_DNA"/>
</dbReference>
<feature type="non-terminal residue" evidence="6">
    <location>
        <position position="399"/>
    </location>
</feature>
<feature type="domain" description="SUZ-C" evidence="5">
    <location>
        <begin position="335"/>
        <end position="390"/>
    </location>
</feature>
<gene>
    <name evidence="6" type="primary">Larp6_1</name>
    <name evidence="6" type="ORF">GTO95_0010637</name>
</gene>
<feature type="compositionally biased region" description="Gly residues" evidence="3">
    <location>
        <begin position="260"/>
        <end position="270"/>
    </location>
</feature>
<feature type="compositionally biased region" description="Low complexity" evidence="3">
    <location>
        <begin position="271"/>
        <end position="281"/>
    </location>
</feature>
<dbReference type="Proteomes" id="UP000736164">
    <property type="component" value="Unassembled WGS sequence"/>
</dbReference>
<dbReference type="AlphaFoldDB" id="A0A8J7TBW4"/>
<dbReference type="GO" id="GO:0003723">
    <property type="term" value="F:RNA binding"/>
    <property type="evidence" value="ECO:0007669"/>
    <property type="project" value="UniProtKB-UniRule"/>
</dbReference>
<evidence type="ECO:0000256" key="1">
    <source>
        <dbReference type="ARBA" id="ARBA00022884"/>
    </source>
</evidence>